<dbReference type="EMBL" id="AGUD01000200">
    <property type="protein sequence ID" value="EHN10842.1"/>
    <property type="molecule type" value="Genomic_DNA"/>
</dbReference>
<dbReference type="PANTHER" id="PTHR43401">
    <property type="entry name" value="L-THREONINE 3-DEHYDROGENASE"/>
    <property type="match status" value="1"/>
</dbReference>
<sequence>MLAAVFHGQGDARVAPRPVPEPAEGEITVDVDACGVCGSDLHVMGGSVVVPTPLVLGHELSGRVRESRVDGLVPGTPVTVLPLLPCGTCAACRDGRTNHCVDRIDLGLTVDGGFAEVIRVPRARVGETVFVLPAAVSAVAAAVVEPLAVGLRAASLAGAERGDRALVLGCGMIGQAVIAFLRQSGVGTVVAVDVSPERRAQALARGADDACGPDELRELLGGEPVAAAIDCAGHPDTVAAAVRHTGHGGTVVLAGVYGRRVPVTLDAVVGRELRVQGSFAYASEFGHVIEMLARGDIDGEAFVSRHVSLTEAPSILDRSGSSLDDVKVLVRPAR</sequence>
<dbReference type="Proteomes" id="UP000005143">
    <property type="component" value="Unassembled WGS sequence"/>
</dbReference>
<dbReference type="Pfam" id="PF00107">
    <property type="entry name" value="ADH_zinc_N"/>
    <property type="match status" value="1"/>
</dbReference>
<dbReference type="InterPro" id="IPR011032">
    <property type="entry name" value="GroES-like_sf"/>
</dbReference>
<evidence type="ECO:0000313" key="5">
    <source>
        <dbReference type="Proteomes" id="UP000005143"/>
    </source>
</evidence>
<dbReference type="AlphaFoldDB" id="H0E673"/>
<protein>
    <submittedName>
        <fullName evidence="4">Threonine dehydrogenase</fullName>
    </submittedName>
</protein>
<dbReference type="PANTHER" id="PTHR43401:SF2">
    <property type="entry name" value="L-THREONINE 3-DEHYDROGENASE"/>
    <property type="match status" value="1"/>
</dbReference>
<organism evidence="4 5">
    <name type="scientific">Patulibacter medicamentivorans</name>
    <dbReference type="NCBI Taxonomy" id="1097667"/>
    <lineage>
        <taxon>Bacteria</taxon>
        <taxon>Bacillati</taxon>
        <taxon>Actinomycetota</taxon>
        <taxon>Thermoleophilia</taxon>
        <taxon>Solirubrobacterales</taxon>
        <taxon>Patulibacteraceae</taxon>
        <taxon>Patulibacter</taxon>
    </lineage>
</organism>
<dbReference type="Gene3D" id="3.40.50.720">
    <property type="entry name" value="NAD(P)-binding Rossmann-like Domain"/>
    <property type="match status" value="1"/>
</dbReference>
<dbReference type="RefSeq" id="WP_007575120.1">
    <property type="nucleotide sequence ID" value="NZ_AGUD01000200.1"/>
</dbReference>
<evidence type="ECO:0000259" key="2">
    <source>
        <dbReference type="Pfam" id="PF00107"/>
    </source>
</evidence>
<evidence type="ECO:0000256" key="1">
    <source>
        <dbReference type="ARBA" id="ARBA00023002"/>
    </source>
</evidence>
<keyword evidence="1" id="KW-0560">Oxidoreductase</keyword>
<dbReference type="InterPro" id="IPR013154">
    <property type="entry name" value="ADH-like_N"/>
</dbReference>
<dbReference type="InterPro" id="IPR050129">
    <property type="entry name" value="Zn_alcohol_dh"/>
</dbReference>
<dbReference type="SUPFAM" id="SSF51735">
    <property type="entry name" value="NAD(P)-binding Rossmann-fold domains"/>
    <property type="match status" value="1"/>
</dbReference>
<dbReference type="Gene3D" id="3.90.180.10">
    <property type="entry name" value="Medium-chain alcohol dehydrogenases, catalytic domain"/>
    <property type="match status" value="1"/>
</dbReference>
<evidence type="ECO:0000313" key="4">
    <source>
        <dbReference type="EMBL" id="EHN10842.1"/>
    </source>
</evidence>
<dbReference type="Pfam" id="PF08240">
    <property type="entry name" value="ADH_N"/>
    <property type="match status" value="1"/>
</dbReference>
<gene>
    <name evidence="4" type="ORF">PAI11_23230</name>
</gene>
<dbReference type="InterPro" id="IPR013149">
    <property type="entry name" value="ADH-like_C"/>
</dbReference>
<feature type="domain" description="Alcohol dehydrogenase-like C-terminal" evidence="2">
    <location>
        <begin position="173"/>
        <end position="293"/>
    </location>
</feature>
<reference evidence="4 5" key="1">
    <citation type="journal article" date="2013" name="Biodegradation">
        <title>Quantitative proteomic analysis of ibuprofen-degrading Patulibacter sp. strain I11.</title>
        <authorList>
            <person name="Almeida B."/>
            <person name="Kjeldal H."/>
            <person name="Lolas I."/>
            <person name="Knudsen A.D."/>
            <person name="Carvalho G."/>
            <person name="Nielsen K.L."/>
            <person name="Barreto Crespo M.T."/>
            <person name="Stensballe A."/>
            <person name="Nielsen J.L."/>
        </authorList>
    </citation>
    <scope>NUCLEOTIDE SEQUENCE [LARGE SCALE GENOMIC DNA]</scope>
    <source>
        <strain evidence="4 5">I11</strain>
    </source>
</reference>
<dbReference type="GO" id="GO:0016491">
    <property type="term" value="F:oxidoreductase activity"/>
    <property type="evidence" value="ECO:0007669"/>
    <property type="project" value="UniProtKB-KW"/>
</dbReference>
<accession>H0E673</accession>
<proteinExistence type="predicted"/>
<dbReference type="OrthoDB" id="9797931at2"/>
<name>H0E673_9ACTN</name>
<comment type="caution">
    <text evidence="4">The sequence shown here is derived from an EMBL/GenBank/DDBJ whole genome shotgun (WGS) entry which is preliminary data.</text>
</comment>
<dbReference type="SUPFAM" id="SSF50129">
    <property type="entry name" value="GroES-like"/>
    <property type="match status" value="1"/>
</dbReference>
<dbReference type="InterPro" id="IPR036291">
    <property type="entry name" value="NAD(P)-bd_dom_sf"/>
</dbReference>
<keyword evidence="5" id="KW-1185">Reference proteome</keyword>
<feature type="domain" description="Alcohol dehydrogenase-like N-terminal" evidence="3">
    <location>
        <begin position="24"/>
        <end position="125"/>
    </location>
</feature>
<evidence type="ECO:0000259" key="3">
    <source>
        <dbReference type="Pfam" id="PF08240"/>
    </source>
</evidence>